<dbReference type="SUPFAM" id="SSF52507">
    <property type="entry name" value="Homo-oligomeric flavin-containing Cys decarboxylases, HFCD"/>
    <property type="match status" value="1"/>
</dbReference>
<name>A0AAW1D2C9_9HEMI</name>
<comment type="caution">
    <text evidence="4">The sequence shown here is derived from an EMBL/GenBank/DDBJ whole genome shotgun (WGS) entry which is preliminary data.</text>
</comment>
<dbReference type="GO" id="GO:0010181">
    <property type="term" value="F:FMN binding"/>
    <property type="evidence" value="ECO:0007669"/>
    <property type="project" value="TreeGrafter"/>
</dbReference>
<sequence>MNSESSNTHEQKTNVGKKLNLLLCCAGQATKERIKCLLSNLKDLSNIINEFHIRVIGNNESCSLFKDNSNLIEMIYTDDDEWAQWKQIGDPVLHIDLTKWADILLVAPMDVETMGKVAIGICDNLLTCTLRAWNLKKPVIFCPAISKTVREQSITQKHLSTLRSWGYKEISPAIYPDFTATTCEYPMVEPTEINTIVISLIEEKS</sequence>
<evidence type="ECO:0000256" key="1">
    <source>
        <dbReference type="ARBA" id="ARBA00022993"/>
    </source>
</evidence>
<dbReference type="Proteomes" id="UP001461498">
    <property type="component" value="Unassembled WGS sequence"/>
</dbReference>
<comment type="similarity">
    <text evidence="2">Belongs to the HFCD (homooligomeric flavin containing Cys decarboxylase) superfamily.</text>
</comment>
<evidence type="ECO:0000313" key="4">
    <source>
        <dbReference type="EMBL" id="KAK9504380.1"/>
    </source>
</evidence>
<dbReference type="InterPro" id="IPR036551">
    <property type="entry name" value="Flavin_trans-like"/>
</dbReference>
<feature type="domain" description="Flavoprotein" evidence="3">
    <location>
        <begin position="35"/>
        <end position="163"/>
    </location>
</feature>
<reference evidence="4 5" key="1">
    <citation type="submission" date="2022-12" db="EMBL/GenBank/DDBJ databases">
        <title>Chromosome-level genome assembly of true bugs.</title>
        <authorList>
            <person name="Ma L."/>
            <person name="Li H."/>
        </authorList>
    </citation>
    <scope>NUCLEOTIDE SEQUENCE [LARGE SCALE GENOMIC DNA]</scope>
    <source>
        <strain evidence="4">Lab_2022b</strain>
    </source>
</reference>
<proteinExistence type="inferred from homology"/>
<dbReference type="AlphaFoldDB" id="A0AAW1D2C9"/>
<evidence type="ECO:0000259" key="3">
    <source>
        <dbReference type="Pfam" id="PF02441"/>
    </source>
</evidence>
<dbReference type="GO" id="GO:0071513">
    <property type="term" value="C:phosphopantothenoylcysteine decarboxylase complex"/>
    <property type="evidence" value="ECO:0007669"/>
    <property type="project" value="TreeGrafter"/>
</dbReference>
<dbReference type="GO" id="GO:0015937">
    <property type="term" value="P:coenzyme A biosynthetic process"/>
    <property type="evidence" value="ECO:0007669"/>
    <property type="project" value="UniProtKB-KW"/>
</dbReference>
<keyword evidence="5" id="KW-1185">Reference proteome</keyword>
<keyword evidence="1" id="KW-0173">Coenzyme A biosynthesis</keyword>
<gene>
    <name evidence="4" type="ORF">O3M35_010723</name>
</gene>
<dbReference type="Pfam" id="PF02441">
    <property type="entry name" value="Flavoprotein"/>
    <property type="match status" value="1"/>
</dbReference>
<evidence type="ECO:0000313" key="5">
    <source>
        <dbReference type="Proteomes" id="UP001461498"/>
    </source>
</evidence>
<dbReference type="PANTHER" id="PTHR14359:SF6">
    <property type="entry name" value="PHOSPHOPANTOTHENOYLCYSTEINE DECARBOXYLASE"/>
    <property type="match status" value="1"/>
</dbReference>
<dbReference type="Gene3D" id="3.40.50.1950">
    <property type="entry name" value="Flavin prenyltransferase-like"/>
    <property type="match status" value="1"/>
</dbReference>
<protein>
    <recommendedName>
        <fullName evidence="3">Flavoprotein domain-containing protein</fullName>
    </recommendedName>
</protein>
<accession>A0AAW1D2C9</accession>
<dbReference type="EMBL" id="JAPXFL010000007">
    <property type="protein sequence ID" value="KAK9504380.1"/>
    <property type="molecule type" value="Genomic_DNA"/>
</dbReference>
<organism evidence="4 5">
    <name type="scientific">Rhynocoris fuscipes</name>
    <dbReference type="NCBI Taxonomy" id="488301"/>
    <lineage>
        <taxon>Eukaryota</taxon>
        <taxon>Metazoa</taxon>
        <taxon>Ecdysozoa</taxon>
        <taxon>Arthropoda</taxon>
        <taxon>Hexapoda</taxon>
        <taxon>Insecta</taxon>
        <taxon>Pterygota</taxon>
        <taxon>Neoptera</taxon>
        <taxon>Paraneoptera</taxon>
        <taxon>Hemiptera</taxon>
        <taxon>Heteroptera</taxon>
        <taxon>Panheteroptera</taxon>
        <taxon>Cimicomorpha</taxon>
        <taxon>Reduviidae</taxon>
        <taxon>Harpactorinae</taxon>
        <taxon>Harpactorini</taxon>
        <taxon>Rhynocoris</taxon>
    </lineage>
</organism>
<dbReference type="GO" id="GO:0004633">
    <property type="term" value="F:phosphopantothenoylcysteine decarboxylase activity"/>
    <property type="evidence" value="ECO:0007669"/>
    <property type="project" value="TreeGrafter"/>
</dbReference>
<evidence type="ECO:0000256" key="2">
    <source>
        <dbReference type="ARBA" id="ARBA00038350"/>
    </source>
</evidence>
<dbReference type="InterPro" id="IPR003382">
    <property type="entry name" value="Flavoprotein"/>
</dbReference>
<dbReference type="PANTHER" id="PTHR14359">
    <property type="entry name" value="HOMO-OLIGOMERIC FLAVIN CONTAINING CYS DECARBOXYLASE FAMILY"/>
    <property type="match status" value="1"/>
</dbReference>